<dbReference type="GO" id="GO:0046872">
    <property type="term" value="F:metal ion binding"/>
    <property type="evidence" value="ECO:0007669"/>
    <property type="project" value="UniProtKB-KW"/>
</dbReference>
<evidence type="ECO:0000256" key="8">
    <source>
        <dbReference type="ARBA" id="ARBA00022962"/>
    </source>
</evidence>
<proteinExistence type="inferred from homology"/>
<dbReference type="InterPro" id="IPR036485">
    <property type="entry name" value="Glu_synth_asu_C_sf"/>
</dbReference>
<evidence type="ECO:0000256" key="14">
    <source>
        <dbReference type="ARBA" id="ARBA00029440"/>
    </source>
</evidence>
<dbReference type="PANTHER" id="PTHR11938:SF133">
    <property type="entry name" value="GLUTAMATE SYNTHASE (NADH)"/>
    <property type="match status" value="1"/>
</dbReference>
<evidence type="ECO:0000256" key="2">
    <source>
        <dbReference type="ARBA" id="ARBA00001927"/>
    </source>
</evidence>
<protein>
    <submittedName>
        <fullName evidence="15">Glutamate synthase</fullName>
    </submittedName>
</protein>
<dbReference type="Gene3D" id="3.20.20.70">
    <property type="entry name" value="Aldolase class I"/>
    <property type="match status" value="2"/>
</dbReference>
<dbReference type="SUPFAM" id="SSF51395">
    <property type="entry name" value="FMN-linked oxidoreductases"/>
    <property type="match status" value="1"/>
</dbReference>
<dbReference type="CDD" id="cd00504">
    <property type="entry name" value="GXGXG"/>
    <property type="match status" value="1"/>
</dbReference>
<dbReference type="GO" id="GO:0006537">
    <property type="term" value="P:glutamate biosynthetic process"/>
    <property type="evidence" value="ECO:0007669"/>
    <property type="project" value="UniProtKB-KW"/>
</dbReference>
<keyword evidence="12" id="KW-0314">Glutamate biosynthesis</keyword>
<dbReference type="SUPFAM" id="SSF56235">
    <property type="entry name" value="N-terminal nucleophile aminohydrolases (Ntn hydrolases)"/>
    <property type="match status" value="1"/>
</dbReference>
<dbReference type="Pfam" id="PF04898">
    <property type="entry name" value="Glu_syn_central"/>
    <property type="match status" value="1"/>
</dbReference>
<dbReference type="Pfam" id="PF01493">
    <property type="entry name" value="GXGXG"/>
    <property type="match status" value="1"/>
</dbReference>
<evidence type="ECO:0000313" key="16">
    <source>
        <dbReference type="Proteomes" id="UP000287394"/>
    </source>
</evidence>
<dbReference type="CDD" id="cd02808">
    <property type="entry name" value="GltS_FMN"/>
    <property type="match status" value="1"/>
</dbReference>
<comment type="similarity">
    <text evidence="3">Belongs to the glutamate synthase family.</text>
</comment>
<evidence type="ECO:0000256" key="1">
    <source>
        <dbReference type="ARBA" id="ARBA00001917"/>
    </source>
</evidence>
<comment type="cofactor">
    <cofactor evidence="1">
        <name>FMN</name>
        <dbReference type="ChEBI" id="CHEBI:58210"/>
    </cofactor>
</comment>
<evidence type="ECO:0000256" key="4">
    <source>
        <dbReference type="ARBA" id="ARBA00022605"/>
    </source>
</evidence>
<evidence type="ECO:0000256" key="12">
    <source>
        <dbReference type="ARBA" id="ARBA00023164"/>
    </source>
</evidence>
<dbReference type="SUPFAM" id="SSF69336">
    <property type="entry name" value="Alpha subunit of glutamate synthase, C-terminal domain"/>
    <property type="match status" value="1"/>
</dbReference>
<dbReference type="InterPro" id="IPR017932">
    <property type="entry name" value="GATase_2_dom"/>
</dbReference>
<evidence type="ECO:0000256" key="10">
    <source>
        <dbReference type="ARBA" id="ARBA00023004"/>
    </source>
</evidence>
<keyword evidence="6" id="KW-0288">FMN</keyword>
<sequence length="1542" mass="166316">MLPVLNYRENDEHDACALIAYVRKDGTPSHGTVKRAINALEKMGHRSGGVDGEGDGCGVQTDIPRLLWARDLQDEGGQDSKLAEDPRFFVGHFFIPMKFAGQADQIKDRVRGLLKAQGITILVEDHGDVRHDALGKIARSNEPEFWQVAGLTPEFAPGAGLAGDRALFAAQLSIEKDTPVHVVSLSRHIAIYKVHGNADILDHYYPQLSSPDFQSVICLGHSRYSTNTLSNFERVQPFALLGHNGEINTVDKLRREAQMLGIPITHDGSDSQDMDRAMHGLIVNHGLSLIEASEVIFPPMAEEVDALPDDLRALYRFYRWVLGPLAQGPAAIVSRYGDECVFGVDALGLRPLWFGESASEYFFSSEQGVVPVSVILGHPKPLAPGEKVAIQVRRGEGTDVIPYHELQRAALTRSRGHWDLNQVHSSLKIGKEVTAYDASLALNAPEALPLEANRVAAFNWATQDVDYIEALCKTGNEPIGSLGYDGPLAALSPEKQSLADYFKEAVAVVTNPAMDREREMEHFSTRMTLGPRPGLTENDALPAHAIELKVPILTDIAATGSDLDAKLIAEAASKVGSTSLEGVFAYFGPEKVSVLPIVYSTSETVETTIEKLAARAVELVQGGVEILVLDDSTAFTENTIPVDPHLALITVDRALRAKAVSDELGAAALRRSTSLVLRSGGLRNLHDIIFAVGNGADAVVPYLMMRQAIAGGPADTTEEDKATRLYKLLSTLQKGLEKVISTMGTHELRGYGRMFASVGLHSEVANALEIRNFCGSSKAGYSFLRMDEQARKRLETARAEAPVKKREDLRFYPKVWKLAGQVGAGTAAYSAYTEKVQGQEKDTPVSLRHLLDIRLDKRTPIDRNLSNTRVKEHDLPLMISSMSFGSQSEIAFRAYAEAARQLNIVCMNGEGGEIKDMYGKFRKNRGQQIASGRFGVNIEMLNASDFLEIKIGQGAKPGEGGHLPGKKVSVKVALARHATPGVDLISPSNNHDIYSIEDLAQIIEELHTANPRAKVSVKVPVVPGIGTIALGVAKAGADIITLSGYDGGTGAARIHALKFVGMPVEIGVKEAHRALVQAGVRDEVELWCDGGMKNGVDVVKMILLGANRCGFGTLSMVATGCTVCHGCQLDTCHVGIATQIETLEQAQAHGLKRFVPREPVTAVDALCRLFGSIGDEIRDLTAQLGFLNTQEMVGQSDLLMQTRGQELVDLFELTAPVLPMITYGLAATAGNEDAFSDKVAKRIRRPLSYMSKLISSMVAEQTENGADVVLFEDDRVNPTDRELGTHLAGAIVRGEVNHTPLKTADLTFQDVIPGNGLGAFNSPFVNVRVQGGAQDGVAKGAHGGKVVILRGLNDRGERVDGSVGKGFGYGAQGGTFLIQGDADSRCGIRLSGADIVIGGEIREPLNDALGCLGARANIKGFAFEYMTSGRAVVLGDPGPWMCAGMTGGVVYIKLNPEMGLDRAAIKRRIGRGANVAVADLNDKDKQSIAELLTVYAHELRNADQHTEADRTDGLVARMLRDEAPFVKVQPVNLQVDQTVSTE</sequence>
<gene>
    <name evidence="15" type="primary">gltS</name>
    <name evidence="15" type="ORF">CCAX7_40280</name>
</gene>
<comment type="cofactor">
    <cofactor evidence="2">
        <name>[3Fe-4S] cluster</name>
        <dbReference type="ChEBI" id="CHEBI:21137"/>
    </cofactor>
</comment>
<evidence type="ECO:0000256" key="5">
    <source>
        <dbReference type="ARBA" id="ARBA00022630"/>
    </source>
</evidence>
<accession>A0A402D4V8</accession>
<keyword evidence="10" id="KW-0408">Iron</keyword>
<dbReference type="Gene3D" id="3.60.20.10">
    <property type="entry name" value="Glutamine Phosphoribosylpyrophosphate, subunit 1, domain 1"/>
    <property type="match status" value="1"/>
</dbReference>
<dbReference type="InterPro" id="IPR029055">
    <property type="entry name" value="Ntn_hydrolases_N"/>
</dbReference>
<dbReference type="KEGG" id="ccot:CCAX7_40280"/>
<evidence type="ECO:0000256" key="7">
    <source>
        <dbReference type="ARBA" id="ARBA00022723"/>
    </source>
</evidence>
<dbReference type="Pfam" id="PF00310">
    <property type="entry name" value="GATase_2"/>
    <property type="match status" value="1"/>
</dbReference>
<dbReference type="OrthoDB" id="9758182at2"/>
<keyword evidence="13" id="KW-0003">3Fe-4S</keyword>
<keyword evidence="11" id="KW-0411">Iron-sulfur</keyword>
<keyword evidence="16" id="KW-1185">Reference proteome</keyword>
<dbReference type="GO" id="GO:0015930">
    <property type="term" value="F:glutamate synthase activity"/>
    <property type="evidence" value="ECO:0007669"/>
    <property type="project" value="InterPro"/>
</dbReference>
<comment type="pathway">
    <text evidence="14">Amino-acid biosynthesis.</text>
</comment>
<dbReference type="FunCoup" id="A0A402D4V8">
    <property type="interactions" value="466"/>
</dbReference>
<dbReference type="Proteomes" id="UP000287394">
    <property type="component" value="Chromosome"/>
</dbReference>
<evidence type="ECO:0000256" key="6">
    <source>
        <dbReference type="ARBA" id="ARBA00022643"/>
    </source>
</evidence>
<dbReference type="Gene3D" id="2.160.20.60">
    <property type="entry name" value="Glutamate synthase, alpha subunit, C-terminal domain"/>
    <property type="match status" value="1"/>
</dbReference>
<dbReference type="PROSITE" id="PS51278">
    <property type="entry name" value="GATASE_TYPE_2"/>
    <property type="match status" value="1"/>
</dbReference>
<name>A0A402D4V8_9BACT</name>
<keyword evidence="7" id="KW-0479">Metal-binding</keyword>
<dbReference type="InterPro" id="IPR050711">
    <property type="entry name" value="ET-N_metabolism_enzyme"/>
</dbReference>
<reference evidence="15 16" key="1">
    <citation type="journal article" date="2019" name="Int. J. Syst. Evol. Microbiol.">
        <title>Capsulimonas corticalis gen. nov., sp. nov., an aerobic capsulated bacterium, of a novel bacterial order, Capsulimonadales ord. nov., of the class Armatimonadia of the phylum Armatimonadetes.</title>
        <authorList>
            <person name="Li J."/>
            <person name="Kudo C."/>
            <person name="Tonouchi A."/>
        </authorList>
    </citation>
    <scope>NUCLEOTIDE SEQUENCE [LARGE SCALE GENOMIC DNA]</scope>
    <source>
        <strain evidence="15 16">AX-7</strain>
    </source>
</reference>
<evidence type="ECO:0000256" key="11">
    <source>
        <dbReference type="ARBA" id="ARBA00023014"/>
    </source>
</evidence>
<keyword evidence="9" id="KW-0560">Oxidoreductase</keyword>
<dbReference type="GO" id="GO:0019676">
    <property type="term" value="P:ammonia assimilation cycle"/>
    <property type="evidence" value="ECO:0007669"/>
    <property type="project" value="TreeGrafter"/>
</dbReference>
<keyword evidence="5" id="KW-0285">Flavoprotein</keyword>
<evidence type="ECO:0000313" key="15">
    <source>
        <dbReference type="EMBL" id="BDI31977.1"/>
    </source>
</evidence>
<organism evidence="15 16">
    <name type="scientific">Capsulimonas corticalis</name>
    <dbReference type="NCBI Taxonomy" id="2219043"/>
    <lineage>
        <taxon>Bacteria</taxon>
        <taxon>Bacillati</taxon>
        <taxon>Armatimonadota</taxon>
        <taxon>Armatimonadia</taxon>
        <taxon>Capsulimonadales</taxon>
        <taxon>Capsulimonadaceae</taxon>
        <taxon>Capsulimonas</taxon>
    </lineage>
</organism>
<dbReference type="Pfam" id="PF01645">
    <property type="entry name" value="Glu_synthase"/>
    <property type="match status" value="1"/>
</dbReference>
<evidence type="ECO:0000256" key="13">
    <source>
        <dbReference type="ARBA" id="ARBA00023291"/>
    </source>
</evidence>
<keyword evidence="8" id="KW-0315">Glutamine amidotransferase</keyword>
<dbReference type="EMBL" id="AP025739">
    <property type="protein sequence ID" value="BDI31977.1"/>
    <property type="molecule type" value="Genomic_DNA"/>
</dbReference>
<keyword evidence="4" id="KW-0028">Amino-acid biosynthesis</keyword>
<dbReference type="InterPro" id="IPR002932">
    <property type="entry name" value="Glu_synthdom"/>
</dbReference>
<dbReference type="InterPro" id="IPR002489">
    <property type="entry name" value="Glu_synth_asu_C"/>
</dbReference>
<dbReference type="GO" id="GO:0051538">
    <property type="term" value="F:3 iron, 4 sulfur cluster binding"/>
    <property type="evidence" value="ECO:0007669"/>
    <property type="project" value="UniProtKB-KW"/>
</dbReference>
<dbReference type="InterPro" id="IPR006982">
    <property type="entry name" value="Glu_synth_centr_N"/>
</dbReference>
<dbReference type="InterPro" id="IPR013785">
    <property type="entry name" value="Aldolase_TIM"/>
</dbReference>
<evidence type="ECO:0000256" key="3">
    <source>
        <dbReference type="ARBA" id="ARBA00009716"/>
    </source>
</evidence>
<evidence type="ECO:0000256" key="9">
    <source>
        <dbReference type="ARBA" id="ARBA00023002"/>
    </source>
</evidence>
<dbReference type="PANTHER" id="PTHR11938">
    <property type="entry name" value="FAD NADPH DEHYDROGENASE/OXIDOREDUCTASE"/>
    <property type="match status" value="1"/>
</dbReference>